<feature type="signal peptide" evidence="1">
    <location>
        <begin position="1"/>
        <end position="27"/>
    </location>
</feature>
<protein>
    <recommendedName>
        <fullName evidence="4">DUF4352 domain-containing protein</fullName>
    </recommendedName>
</protein>
<evidence type="ECO:0000313" key="3">
    <source>
        <dbReference type="Proteomes" id="UP000000644"/>
    </source>
</evidence>
<dbReference type="STRING" id="365044.Pnap_1257"/>
<evidence type="ECO:0000313" key="2">
    <source>
        <dbReference type="EMBL" id="ABM36572.1"/>
    </source>
</evidence>
<sequence length="141" mass="14937">MGQRWLLAGSMACAGLGLATSPWVALAQTSLEPAATQSSSEQGVTLKVTAKSMGLVGSRWEFAVVLDTHSADLSDDLSQSATLTTDDGRTFKPTGWLGAPPGGHHREGVLAFEVPAPRPGAIELRIDRPGESAPRIFRWQL</sequence>
<dbReference type="KEGG" id="pna:Pnap_1257"/>
<name>A1VLP4_POLNA</name>
<dbReference type="Proteomes" id="UP000000644">
    <property type="component" value="Chromosome"/>
</dbReference>
<dbReference type="RefSeq" id="WP_011800663.1">
    <property type="nucleotide sequence ID" value="NC_008781.1"/>
</dbReference>
<dbReference type="EMBL" id="CP000529">
    <property type="protein sequence ID" value="ABM36572.1"/>
    <property type="molecule type" value="Genomic_DNA"/>
</dbReference>
<feature type="chain" id="PRO_5002639098" description="DUF4352 domain-containing protein" evidence="1">
    <location>
        <begin position="28"/>
        <end position="141"/>
    </location>
</feature>
<accession>A1VLP4</accession>
<organism evidence="2 3">
    <name type="scientific">Polaromonas naphthalenivorans (strain CJ2)</name>
    <dbReference type="NCBI Taxonomy" id="365044"/>
    <lineage>
        <taxon>Bacteria</taxon>
        <taxon>Pseudomonadati</taxon>
        <taxon>Pseudomonadota</taxon>
        <taxon>Betaproteobacteria</taxon>
        <taxon>Burkholderiales</taxon>
        <taxon>Comamonadaceae</taxon>
        <taxon>Polaromonas</taxon>
    </lineage>
</organism>
<gene>
    <name evidence="2" type="ordered locus">Pnap_1257</name>
</gene>
<dbReference type="OrthoDB" id="3540556at2"/>
<reference evidence="3" key="1">
    <citation type="journal article" date="2009" name="Environ. Microbiol.">
        <title>The genome of Polaromonas naphthalenivorans strain CJ2, isolated from coal tar-contaminated sediment, reveals physiological and metabolic versatility and evolution through extensive horizontal gene transfer.</title>
        <authorList>
            <person name="Yagi J.M."/>
            <person name="Sims D."/>
            <person name="Brettin T."/>
            <person name="Bruce D."/>
            <person name="Madsen E.L."/>
        </authorList>
    </citation>
    <scope>NUCLEOTIDE SEQUENCE [LARGE SCALE GENOMIC DNA]</scope>
    <source>
        <strain evidence="3">CJ2</strain>
    </source>
</reference>
<dbReference type="AlphaFoldDB" id="A1VLP4"/>
<dbReference type="HOGENOM" id="CLU_1823575_0_0_4"/>
<dbReference type="eggNOG" id="ENOG50347JT">
    <property type="taxonomic scope" value="Bacteria"/>
</dbReference>
<keyword evidence="1" id="KW-0732">Signal</keyword>
<evidence type="ECO:0008006" key="4">
    <source>
        <dbReference type="Google" id="ProtNLM"/>
    </source>
</evidence>
<proteinExistence type="predicted"/>
<evidence type="ECO:0000256" key="1">
    <source>
        <dbReference type="SAM" id="SignalP"/>
    </source>
</evidence>
<keyword evidence="3" id="KW-1185">Reference proteome</keyword>